<sequence length="278" mass="31391">MFPGSSNDEWIIYTLCISGFTILAGVGHLLRKIRKRRSLKLKINAEVDLKPLKPTPYIGIYSEVDKNPLTFDTTELNVASQASSMKSINFISKRRRFITTEIEDEETTGYLDVYFDMENDNTKVVDGIPHIESLSTNSFNSGVVGQDNTEYFKPYTKLQGNCQEDSNACEVTVTVHQCSESSLRSEEEAMSNIYSNVYQPMQTDKQIHIQENENLLSPEITTLHDPALQAAAYSSVYKTCNVQDCTKKFVKSEKTIDSVCTIESIEDKSLDEEKSKTL</sequence>
<gene>
    <name evidence="2" type="ORF">MCOR_34865</name>
</gene>
<evidence type="ECO:0000313" key="2">
    <source>
        <dbReference type="EMBL" id="CAC5400707.1"/>
    </source>
</evidence>
<keyword evidence="1" id="KW-0472">Membrane</keyword>
<evidence type="ECO:0000256" key="1">
    <source>
        <dbReference type="SAM" id="Phobius"/>
    </source>
</evidence>
<accession>A0A6J8CZ82</accession>
<reference evidence="2 3" key="1">
    <citation type="submission" date="2020-06" db="EMBL/GenBank/DDBJ databases">
        <authorList>
            <person name="Li R."/>
            <person name="Bekaert M."/>
        </authorList>
    </citation>
    <scope>NUCLEOTIDE SEQUENCE [LARGE SCALE GENOMIC DNA]</scope>
    <source>
        <strain evidence="3">wild</strain>
    </source>
</reference>
<organism evidence="2 3">
    <name type="scientific">Mytilus coruscus</name>
    <name type="common">Sea mussel</name>
    <dbReference type="NCBI Taxonomy" id="42192"/>
    <lineage>
        <taxon>Eukaryota</taxon>
        <taxon>Metazoa</taxon>
        <taxon>Spiralia</taxon>
        <taxon>Lophotrochozoa</taxon>
        <taxon>Mollusca</taxon>
        <taxon>Bivalvia</taxon>
        <taxon>Autobranchia</taxon>
        <taxon>Pteriomorphia</taxon>
        <taxon>Mytilida</taxon>
        <taxon>Mytiloidea</taxon>
        <taxon>Mytilidae</taxon>
        <taxon>Mytilinae</taxon>
        <taxon>Mytilus</taxon>
    </lineage>
</organism>
<keyword evidence="1" id="KW-1133">Transmembrane helix</keyword>
<dbReference type="EMBL" id="CACVKT020006290">
    <property type="protein sequence ID" value="CAC5400707.1"/>
    <property type="molecule type" value="Genomic_DNA"/>
</dbReference>
<dbReference type="Proteomes" id="UP000507470">
    <property type="component" value="Unassembled WGS sequence"/>
</dbReference>
<name>A0A6J8CZ82_MYTCO</name>
<dbReference type="AlphaFoldDB" id="A0A6J8CZ82"/>
<proteinExistence type="predicted"/>
<protein>
    <submittedName>
        <fullName evidence="2">Uncharacterized protein</fullName>
    </submittedName>
</protein>
<feature type="transmembrane region" description="Helical" evidence="1">
    <location>
        <begin position="12"/>
        <end position="30"/>
    </location>
</feature>
<keyword evidence="3" id="KW-1185">Reference proteome</keyword>
<keyword evidence="1" id="KW-0812">Transmembrane</keyword>
<evidence type="ECO:0000313" key="3">
    <source>
        <dbReference type="Proteomes" id="UP000507470"/>
    </source>
</evidence>